<evidence type="ECO:0000256" key="1">
    <source>
        <dbReference type="ARBA" id="ARBA00004496"/>
    </source>
</evidence>
<sequence length="678" mass="77290">MATYEVQVATGDVFQARTTNSISITLVGTEGESAKTKLSHKLLTNCVKAKIHCEHDLGPILLIRLYKERILFEDAWFCNDVCVTSPQGKAYHFPCYQWVEDEIPLQLREGTGKTLSDDEYDILKQHRQYELEERRAAFRWKSFAEGWPLCLDVDSIEDLTSDTKFSYIRAKDFHGTRTFQILRMAFMGFLNNHCSWKSLETMEKIFSKLKGRNIVPEYVASHWSKDTFFGYQFLNGNNPVVIQKCMELPDKFPVTQEMVASFLGADTNLRKEMQEGHIFIADYEILEGIPTGTIHGQQQYSAAPLCLLHQDSAGLLRPIAIQLSQTPGPKSPIFLPSDNEWDWILAKTWVRNAEFYIHQIITHLLKTHLFGEVFAISTLRHLPMCHPVFKLLIPHFRFTLHINTLARSVLINPGGTIEKGVGASYEGLMMILKRGLEKVTYMSLCLPDDIQARGVSSIPNYYYRDDGMKLWTAMASFVSGIIDFYYASDDSVQRDAELQAWVKEIFMNGFLGRQSSGIPSSLWNITELKKFLTMIIFTCSAQHAAVNTGQELGGEQGIVTLWAAEAHISFFYPSSMREPPPEVKGRYSLQLFLDTIPTVATTAKNATSLLLLSSTLADTRFLGQYPEEHFTELEPKQLIRVFQGRLQEITEEIEERNKLVELAYNYLNPKQIENSISI</sequence>
<evidence type="ECO:0000256" key="6">
    <source>
        <dbReference type="ARBA" id="ARBA00022964"/>
    </source>
</evidence>
<dbReference type="InterPro" id="IPR000907">
    <property type="entry name" value="LipOase"/>
</dbReference>
<feature type="binding site" evidence="10">
    <location>
        <position position="543"/>
    </location>
    <ligand>
        <name>Fe cation</name>
        <dbReference type="ChEBI" id="CHEBI:24875"/>
        <note>catalytic</note>
    </ligand>
</feature>
<evidence type="ECO:0000256" key="11">
    <source>
        <dbReference type="PIRSR" id="PIRSR601885-2"/>
    </source>
</evidence>
<dbReference type="PANTHER" id="PTHR11771">
    <property type="entry name" value="LIPOXYGENASE"/>
    <property type="match status" value="1"/>
</dbReference>
<evidence type="ECO:0000256" key="7">
    <source>
        <dbReference type="ARBA" id="ARBA00023002"/>
    </source>
</evidence>
<dbReference type="EMBL" id="KL205691">
    <property type="protein sequence ID" value="KFV72995.1"/>
    <property type="molecule type" value="Genomic_DNA"/>
</dbReference>
<dbReference type="Proteomes" id="UP000053584">
    <property type="component" value="Unassembled WGS sequence"/>
</dbReference>
<dbReference type="Gene3D" id="3.10.450.60">
    <property type="match status" value="1"/>
</dbReference>
<evidence type="ECO:0000256" key="13">
    <source>
        <dbReference type="PROSITE-ProRule" id="PRU00152"/>
    </source>
</evidence>
<keyword evidence="7" id="KW-0560">Oxidoreductase</keyword>
<dbReference type="PRINTS" id="PR00087">
    <property type="entry name" value="LIPOXYGENASE"/>
</dbReference>
<keyword evidence="16" id="KW-0413">Isomerase</keyword>
<dbReference type="GO" id="GO:0005737">
    <property type="term" value="C:cytoplasm"/>
    <property type="evidence" value="ECO:0007669"/>
    <property type="project" value="UniProtKB-SubCell"/>
</dbReference>
<keyword evidence="6" id="KW-0223">Dioxygenase</keyword>
<organism evidence="16 17">
    <name type="scientific">Struthio camelus australis</name>
    <dbReference type="NCBI Taxonomy" id="441894"/>
    <lineage>
        <taxon>Eukaryota</taxon>
        <taxon>Metazoa</taxon>
        <taxon>Chordata</taxon>
        <taxon>Craniata</taxon>
        <taxon>Vertebrata</taxon>
        <taxon>Euteleostomi</taxon>
        <taxon>Archelosauria</taxon>
        <taxon>Archosauria</taxon>
        <taxon>Dinosauria</taxon>
        <taxon>Saurischia</taxon>
        <taxon>Theropoda</taxon>
        <taxon>Coelurosauria</taxon>
        <taxon>Aves</taxon>
        <taxon>Palaeognathae</taxon>
        <taxon>Struthioniformes</taxon>
        <taxon>Struthionidae</taxon>
        <taxon>Struthio</taxon>
    </lineage>
</organism>
<dbReference type="InterPro" id="IPR036392">
    <property type="entry name" value="PLAT/LH2_dom_sf"/>
</dbReference>
<keyword evidence="11" id="KW-0106">Calcium</keyword>
<dbReference type="InterPro" id="IPR036226">
    <property type="entry name" value="LipOase_C_sf"/>
</dbReference>
<dbReference type="InterPro" id="IPR001885">
    <property type="entry name" value="LipOase_mml"/>
</dbReference>
<dbReference type="GO" id="GO:0016702">
    <property type="term" value="F:oxidoreductase activity, acting on single donors with incorporation of molecular oxygen, incorporation of two atoms of oxygen"/>
    <property type="evidence" value="ECO:0007669"/>
    <property type="project" value="InterPro"/>
</dbReference>
<feature type="binding site" evidence="10">
    <location>
        <position position="363"/>
    </location>
    <ligand>
        <name>Fe cation</name>
        <dbReference type="ChEBI" id="CHEBI:24875"/>
        <note>catalytic</note>
    </ligand>
</feature>
<dbReference type="InterPro" id="IPR001024">
    <property type="entry name" value="PLAT/LH2_dom"/>
</dbReference>
<evidence type="ECO:0000256" key="4">
    <source>
        <dbReference type="ARBA" id="ARBA00022490"/>
    </source>
</evidence>
<feature type="domain" description="Lipoxygenase" evidence="15">
    <location>
        <begin position="113"/>
        <end position="678"/>
    </location>
</feature>
<name>A0A093H0V5_STRCA</name>
<dbReference type="STRING" id="441894.ENSSCUP00000004343"/>
<dbReference type="Pfam" id="PF01477">
    <property type="entry name" value="PLAT"/>
    <property type="match status" value="1"/>
</dbReference>
<dbReference type="FunFam" id="1.20.245.10:FF:000001">
    <property type="entry name" value="Arachidonate 5-lipoxygenase a"/>
    <property type="match status" value="1"/>
</dbReference>
<keyword evidence="8 10" id="KW-0408">Iron</keyword>
<protein>
    <submittedName>
        <fullName evidence="16">Hydroperoxide isomerase ALOXE3</fullName>
    </submittedName>
</protein>
<keyword evidence="5 10" id="KW-0479">Metal-binding</keyword>
<comment type="similarity">
    <text evidence="3">Belongs to the lipoxygenase family.</text>
</comment>
<dbReference type="InterPro" id="IPR013819">
    <property type="entry name" value="LipOase_C"/>
</dbReference>
<feature type="binding site" evidence="11">
    <location>
        <position position="74"/>
    </location>
    <ligand>
        <name>Ca(2+)</name>
        <dbReference type="ChEBI" id="CHEBI:29108"/>
        <label>1</label>
    </ligand>
</feature>
<dbReference type="PRINTS" id="PR00467">
    <property type="entry name" value="MAMLPOXGNASE"/>
</dbReference>
<dbReference type="SUPFAM" id="SSF49723">
    <property type="entry name" value="Lipase/lipooxygenase domain (PLAT/LH2 domain)"/>
    <property type="match status" value="1"/>
</dbReference>
<keyword evidence="9" id="KW-0443">Lipid metabolism</keyword>
<evidence type="ECO:0000313" key="16">
    <source>
        <dbReference type="EMBL" id="KFV72995.1"/>
    </source>
</evidence>
<evidence type="ECO:0000256" key="9">
    <source>
        <dbReference type="ARBA" id="ARBA00023098"/>
    </source>
</evidence>
<comment type="caution">
    <text evidence="13">Lacks conserved residue(s) required for the propagation of feature annotation.</text>
</comment>
<comment type="subcellular location">
    <subcellularLocation>
        <location evidence="1">Cytoplasm</location>
    </subcellularLocation>
</comment>
<feature type="binding site" evidence="10">
    <location>
        <position position="368"/>
    </location>
    <ligand>
        <name>Fe cation</name>
        <dbReference type="ChEBI" id="CHEBI:24875"/>
        <note>catalytic</note>
    </ligand>
</feature>
<evidence type="ECO:0000256" key="12">
    <source>
        <dbReference type="PIRSR" id="PIRSR601885-3"/>
    </source>
</evidence>
<evidence type="ECO:0000313" key="17">
    <source>
        <dbReference type="Proteomes" id="UP000053584"/>
    </source>
</evidence>
<feature type="binding site" evidence="10">
    <location>
        <position position="678"/>
    </location>
    <ligand>
        <name>Fe cation</name>
        <dbReference type="ChEBI" id="CHEBI:24875"/>
        <note>catalytic</note>
    </ligand>
</feature>
<dbReference type="GO" id="GO:0005506">
    <property type="term" value="F:iron ion binding"/>
    <property type="evidence" value="ECO:0007669"/>
    <property type="project" value="InterPro"/>
</dbReference>
<dbReference type="PROSITE" id="PS51393">
    <property type="entry name" value="LIPOXYGENASE_3"/>
    <property type="match status" value="1"/>
</dbReference>
<feature type="domain" description="PLAT" evidence="14">
    <location>
        <begin position="2"/>
        <end position="113"/>
    </location>
</feature>
<evidence type="ECO:0000256" key="10">
    <source>
        <dbReference type="PIRSR" id="PIRSR601885-1"/>
    </source>
</evidence>
<gene>
    <name evidence="16" type="ORF">N308_12455</name>
</gene>
<dbReference type="Gene3D" id="2.60.60.20">
    <property type="entry name" value="PLAT/LH2 domain"/>
    <property type="match status" value="1"/>
</dbReference>
<comment type="pathway">
    <text evidence="2">Lipid metabolism.</text>
</comment>
<evidence type="ECO:0000256" key="5">
    <source>
        <dbReference type="ARBA" id="ARBA00022723"/>
    </source>
</evidence>
<dbReference type="AlphaFoldDB" id="A0A093H0V5"/>
<evidence type="ECO:0000256" key="8">
    <source>
        <dbReference type="ARBA" id="ARBA00023004"/>
    </source>
</evidence>
<dbReference type="GO" id="GO:0034440">
    <property type="term" value="P:lipid oxidation"/>
    <property type="evidence" value="ECO:0007669"/>
    <property type="project" value="InterPro"/>
</dbReference>
<dbReference type="SUPFAM" id="SSF48484">
    <property type="entry name" value="Lipoxigenase"/>
    <property type="match status" value="1"/>
</dbReference>
<dbReference type="Pfam" id="PF00305">
    <property type="entry name" value="Lipoxygenase"/>
    <property type="match status" value="1"/>
</dbReference>
<keyword evidence="17" id="KW-1185">Reference proteome</keyword>
<dbReference type="GO" id="GO:0016853">
    <property type="term" value="F:isomerase activity"/>
    <property type="evidence" value="ECO:0007669"/>
    <property type="project" value="UniProtKB-KW"/>
</dbReference>
<dbReference type="PROSITE" id="PS00081">
    <property type="entry name" value="LIPOXYGENASE_2"/>
    <property type="match status" value="1"/>
</dbReference>
<comment type="cofactor">
    <cofactor evidence="10">
        <name>Fe cation</name>
        <dbReference type="ChEBI" id="CHEBI:24875"/>
    </cofactor>
    <text evidence="10">Binds 1 Fe cation per subunit.</text>
</comment>
<accession>A0A093H0V5</accession>
<proteinExistence type="inferred from homology"/>
<reference evidence="16 17" key="1">
    <citation type="submission" date="2014-04" db="EMBL/GenBank/DDBJ databases">
        <title>Genome evolution of avian class.</title>
        <authorList>
            <person name="Zhang G."/>
            <person name="Li C."/>
        </authorList>
    </citation>
    <scope>NUCLEOTIDE SEQUENCE [LARGE SCALE GENOMIC DNA]</scope>
    <source>
        <strain evidence="16">BGI_N308</strain>
    </source>
</reference>
<dbReference type="InterPro" id="IPR020834">
    <property type="entry name" value="LipOase_CS"/>
</dbReference>
<evidence type="ECO:0000256" key="3">
    <source>
        <dbReference type="ARBA" id="ARBA00009419"/>
    </source>
</evidence>
<feature type="binding site" evidence="11">
    <location>
        <position position="75"/>
    </location>
    <ligand>
        <name>Ca(2+)</name>
        <dbReference type="ChEBI" id="CHEBI:29108"/>
        <label>1</label>
    </ligand>
</feature>
<dbReference type="Gene3D" id="1.20.245.10">
    <property type="entry name" value="Lipoxygenase-1, Domain 5"/>
    <property type="match status" value="1"/>
</dbReference>
<dbReference type="SMART" id="SM00308">
    <property type="entry name" value="LH2"/>
    <property type="match status" value="1"/>
</dbReference>
<evidence type="ECO:0000259" key="14">
    <source>
        <dbReference type="PROSITE" id="PS50095"/>
    </source>
</evidence>
<keyword evidence="4" id="KW-0963">Cytoplasm</keyword>
<evidence type="ECO:0000256" key="2">
    <source>
        <dbReference type="ARBA" id="ARBA00005189"/>
    </source>
</evidence>
<feature type="site" description="Essential for stabilizing binding to COTL1" evidence="12">
    <location>
        <position position="98"/>
    </location>
</feature>
<evidence type="ECO:0000259" key="15">
    <source>
        <dbReference type="PROSITE" id="PS51393"/>
    </source>
</evidence>
<dbReference type="PROSITE" id="PS50095">
    <property type="entry name" value="PLAT"/>
    <property type="match status" value="1"/>
</dbReference>